<dbReference type="PROSITE" id="PS51715">
    <property type="entry name" value="G_GB1_RHD3"/>
    <property type="match status" value="1"/>
</dbReference>
<comment type="caution">
    <text evidence="5">The sequence shown here is derived from an EMBL/GenBank/DDBJ whole genome shotgun (WGS) entry which is preliminary data.</text>
</comment>
<evidence type="ECO:0000256" key="1">
    <source>
        <dbReference type="ARBA" id="ARBA00022741"/>
    </source>
</evidence>
<organism evidence="5 6">
    <name type="scientific">Metabacillus fastidiosus</name>
    <dbReference type="NCBI Taxonomy" id="1458"/>
    <lineage>
        <taxon>Bacteria</taxon>
        <taxon>Bacillati</taxon>
        <taxon>Bacillota</taxon>
        <taxon>Bacilli</taxon>
        <taxon>Bacillales</taxon>
        <taxon>Bacillaceae</taxon>
        <taxon>Metabacillus</taxon>
    </lineage>
</organism>
<protein>
    <submittedName>
        <fullName evidence="5">YqkE family protein</fullName>
    </submittedName>
</protein>
<evidence type="ECO:0000313" key="6">
    <source>
        <dbReference type="Proteomes" id="UP001342826"/>
    </source>
</evidence>
<dbReference type="Pfam" id="PF13025">
    <property type="entry name" value="DUF3886"/>
    <property type="match status" value="1"/>
</dbReference>
<dbReference type="EMBL" id="JARTFS010000005">
    <property type="protein sequence ID" value="MED4400806.1"/>
    <property type="molecule type" value="Genomic_DNA"/>
</dbReference>
<keyword evidence="2" id="KW-0342">GTP-binding</keyword>
<proteinExistence type="predicted"/>
<sequence length="77" mass="9314">MKHPKKKKDDSTVQLEDHLESDLLKQLKAVKSDLTKQQEEKEEALRQEKIKERKEKEKNKSFEELLDESSLNWKEYK</sequence>
<evidence type="ECO:0000256" key="2">
    <source>
        <dbReference type="ARBA" id="ARBA00023134"/>
    </source>
</evidence>
<reference evidence="5 6" key="1">
    <citation type="submission" date="2023-03" db="EMBL/GenBank/DDBJ databases">
        <title>Bacillus Genome Sequencing.</title>
        <authorList>
            <person name="Dunlap C."/>
        </authorList>
    </citation>
    <scope>NUCLEOTIDE SEQUENCE [LARGE SCALE GENOMIC DNA]</scope>
    <source>
        <strain evidence="5 6">NRS-1717</strain>
    </source>
</reference>
<dbReference type="Proteomes" id="UP001342826">
    <property type="component" value="Unassembled WGS sequence"/>
</dbReference>
<keyword evidence="1" id="KW-0547">Nucleotide-binding</keyword>
<gene>
    <name evidence="5" type="ORF">P9271_05605</name>
</gene>
<feature type="compositionally biased region" description="Basic and acidic residues" evidence="3">
    <location>
        <begin position="50"/>
        <end position="63"/>
    </location>
</feature>
<dbReference type="RefSeq" id="WP_327999472.1">
    <property type="nucleotide sequence ID" value="NZ_JARTFS010000005.1"/>
</dbReference>
<feature type="domain" description="GB1/RHD3-type G" evidence="4">
    <location>
        <begin position="1"/>
        <end position="39"/>
    </location>
</feature>
<dbReference type="InterPro" id="IPR024980">
    <property type="entry name" value="DUF3886"/>
</dbReference>
<evidence type="ECO:0000259" key="4">
    <source>
        <dbReference type="PROSITE" id="PS51715"/>
    </source>
</evidence>
<name>A0ABU6NUI7_9BACI</name>
<keyword evidence="6" id="KW-1185">Reference proteome</keyword>
<dbReference type="InterPro" id="IPR030386">
    <property type="entry name" value="G_GB1_RHD3_dom"/>
</dbReference>
<evidence type="ECO:0000256" key="3">
    <source>
        <dbReference type="SAM" id="MobiDB-lite"/>
    </source>
</evidence>
<feature type="region of interest" description="Disordered" evidence="3">
    <location>
        <begin position="50"/>
        <end position="77"/>
    </location>
</feature>
<evidence type="ECO:0000313" key="5">
    <source>
        <dbReference type="EMBL" id="MED4400806.1"/>
    </source>
</evidence>
<accession>A0ABU6NUI7</accession>